<comment type="pathway">
    <text evidence="1">Alkaloid biosynthesis; ergot alkaloid biosynthesis.</text>
</comment>
<dbReference type="SUPFAM" id="SSF53335">
    <property type="entry name" value="S-adenosyl-L-methionine-dependent methyltransferases"/>
    <property type="match status" value="1"/>
</dbReference>
<comment type="catalytic activity">
    <reaction evidence="8">
        <text>4-(3-methylbut-2-enyl)-L-tryptophan + S-adenosyl-L-methionine = 4-(3-methylbut-2-enyl)-L-abrine + S-adenosyl-L-homocysteine + H(+)</text>
        <dbReference type="Rhea" id="RHEA:34435"/>
        <dbReference type="ChEBI" id="CHEBI:15378"/>
        <dbReference type="ChEBI" id="CHEBI:57856"/>
        <dbReference type="ChEBI" id="CHEBI:58209"/>
        <dbReference type="ChEBI" id="CHEBI:59789"/>
        <dbReference type="ChEBI" id="CHEBI:67248"/>
        <dbReference type="EC" id="2.1.1.261"/>
    </reaction>
</comment>
<dbReference type="OrthoDB" id="659at2759"/>
<dbReference type="STRING" id="796925.A0A137P409"/>
<dbReference type="PANTHER" id="PTHR43397:SF1">
    <property type="entry name" value="ERGOTHIONEINE BIOSYNTHESIS PROTEIN 1"/>
    <property type="match status" value="1"/>
</dbReference>
<dbReference type="OMA" id="KYLWDET"/>
<name>A0A137P409_CONC2</name>
<proteinExistence type="inferred from homology"/>
<evidence type="ECO:0000256" key="1">
    <source>
        <dbReference type="ARBA" id="ARBA00005107"/>
    </source>
</evidence>
<keyword evidence="11" id="KW-1185">Reference proteome</keyword>
<keyword evidence="4" id="KW-0017">Alkaloid metabolism</keyword>
<accession>A0A137P409</accession>
<dbReference type="GO" id="GO:0008168">
    <property type="term" value="F:methyltransferase activity"/>
    <property type="evidence" value="ECO:0007669"/>
    <property type="project" value="UniProtKB-KW"/>
</dbReference>
<evidence type="ECO:0000256" key="8">
    <source>
        <dbReference type="ARBA" id="ARBA00049425"/>
    </source>
</evidence>
<organism evidence="10 11">
    <name type="scientific">Conidiobolus coronatus (strain ATCC 28846 / CBS 209.66 / NRRL 28638)</name>
    <name type="common">Delacroixia coronata</name>
    <dbReference type="NCBI Taxonomy" id="796925"/>
    <lineage>
        <taxon>Eukaryota</taxon>
        <taxon>Fungi</taxon>
        <taxon>Fungi incertae sedis</taxon>
        <taxon>Zoopagomycota</taxon>
        <taxon>Entomophthoromycotina</taxon>
        <taxon>Entomophthoromycetes</taxon>
        <taxon>Entomophthorales</taxon>
        <taxon>Ancylistaceae</taxon>
        <taxon>Conidiobolus</taxon>
    </lineage>
</organism>
<evidence type="ECO:0000313" key="11">
    <source>
        <dbReference type="Proteomes" id="UP000070444"/>
    </source>
</evidence>
<keyword evidence="5" id="KW-0489">Methyltransferase</keyword>
<dbReference type="InterPro" id="IPR019257">
    <property type="entry name" value="MeTrfase_dom"/>
</dbReference>
<comment type="subunit">
    <text evidence="3">Homodimer.</text>
</comment>
<dbReference type="EC" id="2.1.1.261" evidence="7"/>
<dbReference type="InterPro" id="IPR017804">
    <property type="entry name" value="MeTrfase_EgtD-like"/>
</dbReference>
<evidence type="ECO:0000256" key="7">
    <source>
        <dbReference type="ARBA" id="ARBA00039094"/>
    </source>
</evidence>
<keyword evidence="6" id="KW-0808">Transferase</keyword>
<dbReference type="GO" id="GO:0009820">
    <property type="term" value="P:alkaloid metabolic process"/>
    <property type="evidence" value="ECO:0007669"/>
    <property type="project" value="UniProtKB-KW"/>
</dbReference>
<dbReference type="Proteomes" id="UP000070444">
    <property type="component" value="Unassembled WGS sequence"/>
</dbReference>
<feature type="domain" description="Histidine-specific methyltransferase SAM-dependent" evidence="9">
    <location>
        <begin position="42"/>
        <end position="352"/>
    </location>
</feature>
<evidence type="ECO:0000256" key="4">
    <source>
        <dbReference type="ARBA" id="ARBA00022589"/>
    </source>
</evidence>
<dbReference type="Pfam" id="PF10017">
    <property type="entry name" value="Methyltransf_33"/>
    <property type="match status" value="1"/>
</dbReference>
<dbReference type="InterPro" id="IPR051128">
    <property type="entry name" value="EgtD_Methyltrsf_superfamily"/>
</dbReference>
<evidence type="ECO:0000256" key="3">
    <source>
        <dbReference type="ARBA" id="ARBA00011738"/>
    </source>
</evidence>
<gene>
    <name evidence="10" type="ORF">CONCODRAFT_79156</name>
</gene>
<evidence type="ECO:0000256" key="5">
    <source>
        <dbReference type="ARBA" id="ARBA00022603"/>
    </source>
</evidence>
<dbReference type="InterPro" id="IPR017805">
    <property type="entry name" value="SAM_MeTrfase_EasF-type_put"/>
</dbReference>
<evidence type="ECO:0000256" key="6">
    <source>
        <dbReference type="ARBA" id="ARBA00022679"/>
    </source>
</evidence>
<sequence length="355" mass="40629">MTTSVHNSIANNINSTTKDANVSDVKLVDIRDPNAKDFDLESLIVSGLEKEGEKELPTLILYDNKGLQLFDSITYLEEYYLTNCEIGLLKKYMEEILHYIPSNSKVIELGSGSLRKTQLILKSIDASGKEGVDYYALDVMESELTKSLAQIGQFDNLSTFGLWGTYDDGLRYLEKNWTQARSPKTILWLGSSLGNLTYQENVDFLSNFVKGLNKGDRFLIGVDHCRNAKEVGYAYDDPHGVSEDFIMNGLDNINNILGYEFINRNNFGYHSVTDMEKGYHESAYKSKADQTLVYRKHNQEDVKIEIQKDEIIHVEYSFKFTREDFKNMCSKVGMELTKSWFDNDQNYSINILTKI</sequence>
<dbReference type="EMBL" id="KQ964524">
    <property type="protein sequence ID" value="KXN69752.1"/>
    <property type="molecule type" value="Genomic_DNA"/>
</dbReference>
<dbReference type="Gene3D" id="3.40.50.150">
    <property type="entry name" value="Vaccinia Virus protein VP39"/>
    <property type="match status" value="1"/>
</dbReference>
<dbReference type="PIRSF" id="PIRSF018005">
    <property type="entry name" value="UCP018005"/>
    <property type="match status" value="1"/>
</dbReference>
<dbReference type="NCBIfam" id="TIGR03439">
    <property type="entry name" value="methyl_EasF"/>
    <property type="match status" value="1"/>
</dbReference>
<evidence type="ECO:0000256" key="2">
    <source>
        <dbReference type="ARBA" id="ARBA00008361"/>
    </source>
</evidence>
<dbReference type="InterPro" id="IPR029063">
    <property type="entry name" value="SAM-dependent_MTases_sf"/>
</dbReference>
<protein>
    <recommendedName>
        <fullName evidence="7">4-dimethylallyltryptophan N-methyltransferase</fullName>
        <ecNumber evidence="7">2.1.1.261</ecNumber>
    </recommendedName>
</protein>
<dbReference type="AlphaFoldDB" id="A0A137P409"/>
<evidence type="ECO:0000259" key="9">
    <source>
        <dbReference type="Pfam" id="PF10017"/>
    </source>
</evidence>
<evidence type="ECO:0000313" key="10">
    <source>
        <dbReference type="EMBL" id="KXN69752.1"/>
    </source>
</evidence>
<dbReference type="GO" id="GO:0032259">
    <property type="term" value="P:methylation"/>
    <property type="evidence" value="ECO:0007669"/>
    <property type="project" value="UniProtKB-KW"/>
</dbReference>
<dbReference type="PANTHER" id="PTHR43397">
    <property type="entry name" value="ERGOTHIONEINE BIOSYNTHESIS PROTEIN 1"/>
    <property type="match status" value="1"/>
</dbReference>
<comment type="similarity">
    <text evidence="2">Belongs to the methyltransferase superfamily.</text>
</comment>
<reference evidence="10 11" key="1">
    <citation type="journal article" date="2015" name="Genome Biol. Evol.">
        <title>Phylogenomic analyses indicate that early fungi evolved digesting cell walls of algal ancestors of land plants.</title>
        <authorList>
            <person name="Chang Y."/>
            <person name="Wang S."/>
            <person name="Sekimoto S."/>
            <person name="Aerts A.L."/>
            <person name="Choi C."/>
            <person name="Clum A."/>
            <person name="LaButti K.M."/>
            <person name="Lindquist E.A."/>
            <person name="Yee Ngan C."/>
            <person name="Ohm R.A."/>
            <person name="Salamov A.A."/>
            <person name="Grigoriev I.V."/>
            <person name="Spatafora J.W."/>
            <person name="Berbee M.L."/>
        </authorList>
    </citation>
    <scope>NUCLEOTIDE SEQUENCE [LARGE SCALE GENOMIC DNA]</scope>
    <source>
        <strain evidence="10 11">NRRL 28638</strain>
    </source>
</reference>